<keyword evidence="14" id="KW-1185">Reference proteome</keyword>
<evidence type="ECO:0000256" key="2">
    <source>
        <dbReference type="ARBA" id="ARBA00022723"/>
    </source>
</evidence>
<reference evidence="13" key="1">
    <citation type="submission" date="2019-08" db="EMBL/GenBank/DDBJ databases">
        <title>The improved chromosome-level genome for the pearl oyster Pinctada fucata martensii using PacBio sequencing and Hi-C.</title>
        <authorList>
            <person name="Zheng Z."/>
        </authorList>
    </citation>
    <scope>NUCLEOTIDE SEQUENCE</scope>
    <source>
        <strain evidence="13">ZZ-2019</strain>
        <tissue evidence="13">Adductor muscle</tissue>
    </source>
</reference>
<keyword evidence="8" id="KW-0804">Transcription</keyword>
<evidence type="ECO:0000256" key="4">
    <source>
        <dbReference type="ARBA" id="ARBA00022771"/>
    </source>
</evidence>
<dbReference type="GO" id="GO:0000977">
    <property type="term" value="F:RNA polymerase II transcription regulatory region sequence-specific DNA binding"/>
    <property type="evidence" value="ECO:0007669"/>
    <property type="project" value="TreeGrafter"/>
</dbReference>
<evidence type="ECO:0000313" key="13">
    <source>
        <dbReference type="EMBL" id="KAK3085095.1"/>
    </source>
</evidence>
<feature type="domain" description="C2H2-type" evidence="12">
    <location>
        <begin position="136"/>
        <end position="164"/>
    </location>
</feature>
<feature type="domain" description="C2H2-type" evidence="12">
    <location>
        <begin position="222"/>
        <end position="249"/>
    </location>
</feature>
<keyword evidence="3" id="KW-0677">Repeat</keyword>
<name>A0AA88XPJ5_PINIB</name>
<feature type="domain" description="C2H2-type" evidence="12">
    <location>
        <begin position="250"/>
        <end position="277"/>
    </location>
</feature>
<dbReference type="PROSITE" id="PS50157">
    <property type="entry name" value="ZINC_FINGER_C2H2_2"/>
    <property type="match status" value="6"/>
</dbReference>
<evidence type="ECO:0000256" key="10">
    <source>
        <dbReference type="PROSITE-ProRule" id="PRU00042"/>
    </source>
</evidence>
<keyword evidence="2" id="KW-0479">Metal-binding</keyword>
<dbReference type="Pfam" id="PF00096">
    <property type="entry name" value="zf-C2H2"/>
    <property type="match status" value="2"/>
</dbReference>
<dbReference type="PANTHER" id="PTHR24379">
    <property type="entry name" value="KRAB AND ZINC FINGER DOMAIN-CONTAINING"/>
    <property type="match status" value="1"/>
</dbReference>
<dbReference type="Proteomes" id="UP001186944">
    <property type="component" value="Unassembled WGS sequence"/>
</dbReference>
<evidence type="ECO:0000256" key="9">
    <source>
        <dbReference type="ARBA" id="ARBA00023242"/>
    </source>
</evidence>
<dbReference type="InterPro" id="IPR013087">
    <property type="entry name" value="Znf_C2H2_type"/>
</dbReference>
<evidence type="ECO:0000256" key="1">
    <source>
        <dbReference type="ARBA" id="ARBA00004123"/>
    </source>
</evidence>
<comment type="subcellular location">
    <subcellularLocation>
        <location evidence="1">Nucleus</location>
    </subcellularLocation>
</comment>
<dbReference type="Pfam" id="PF13912">
    <property type="entry name" value="zf-C2H2_6"/>
    <property type="match status" value="1"/>
</dbReference>
<evidence type="ECO:0000256" key="8">
    <source>
        <dbReference type="ARBA" id="ARBA00023163"/>
    </source>
</evidence>
<evidence type="ECO:0000256" key="3">
    <source>
        <dbReference type="ARBA" id="ARBA00022737"/>
    </source>
</evidence>
<evidence type="ECO:0000256" key="11">
    <source>
        <dbReference type="SAM" id="MobiDB-lite"/>
    </source>
</evidence>
<proteinExistence type="predicted"/>
<dbReference type="PROSITE" id="PS00028">
    <property type="entry name" value="ZINC_FINGER_C2H2_1"/>
    <property type="match status" value="5"/>
</dbReference>
<organism evidence="13 14">
    <name type="scientific">Pinctada imbricata</name>
    <name type="common">Atlantic pearl-oyster</name>
    <name type="synonym">Pinctada martensii</name>
    <dbReference type="NCBI Taxonomy" id="66713"/>
    <lineage>
        <taxon>Eukaryota</taxon>
        <taxon>Metazoa</taxon>
        <taxon>Spiralia</taxon>
        <taxon>Lophotrochozoa</taxon>
        <taxon>Mollusca</taxon>
        <taxon>Bivalvia</taxon>
        <taxon>Autobranchia</taxon>
        <taxon>Pteriomorphia</taxon>
        <taxon>Pterioida</taxon>
        <taxon>Pterioidea</taxon>
        <taxon>Pteriidae</taxon>
        <taxon>Pinctada</taxon>
    </lineage>
</organism>
<feature type="domain" description="C2H2-type" evidence="12">
    <location>
        <begin position="278"/>
        <end position="308"/>
    </location>
</feature>
<feature type="domain" description="C2H2-type" evidence="12">
    <location>
        <begin position="165"/>
        <end position="193"/>
    </location>
</feature>
<evidence type="ECO:0000256" key="5">
    <source>
        <dbReference type="ARBA" id="ARBA00022833"/>
    </source>
</evidence>
<keyword evidence="5" id="KW-0862">Zinc</keyword>
<evidence type="ECO:0000313" key="14">
    <source>
        <dbReference type="Proteomes" id="UP001186944"/>
    </source>
</evidence>
<dbReference type="Pfam" id="PF16622">
    <property type="entry name" value="zf-C2H2_11"/>
    <property type="match status" value="1"/>
</dbReference>
<dbReference type="InterPro" id="IPR041697">
    <property type="entry name" value="Znf-C2H2_11"/>
</dbReference>
<feature type="region of interest" description="Disordered" evidence="11">
    <location>
        <begin position="331"/>
        <end position="353"/>
    </location>
</feature>
<dbReference type="AlphaFoldDB" id="A0AA88XPJ5"/>
<dbReference type="SUPFAM" id="SSF57667">
    <property type="entry name" value="beta-beta-alpha zinc fingers"/>
    <property type="match status" value="3"/>
</dbReference>
<keyword evidence="7" id="KW-0238">DNA-binding</keyword>
<keyword evidence="9" id="KW-0539">Nucleus</keyword>
<dbReference type="GO" id="GO:0000981">
    <property type="term" value="F:DNA-binding transcription factor activity, RNA polymerase II-specific"/>
    <property type="evidence" value="ECO:0007669"/>
    <property type="project" value="TreeGrafter"/>
</dbReference>
<dbReference type="EMBL" id="VSWD01000013">
    <property type="protein sequence ID" value="KAK3085095.1"/>
    <property type="molecule type" value="Genomic_DNA"/>
</dbReference>
<protein>
    <recommendedName>
        <fullName evidence="12">C2H2-type domain-containing protein</fullName>
    </recommendedName>
</protein>
<evidence type="ECO:0000259" key="12">
    <source>
        <dbReference type="PROSITE" id="PS50157"/>
    </source>
</evidence>
<dbReference type="FunFam" id="3.30.160.60:FF:000425">
    <property type="entry name" value="PLAG1 like zinc finger 1"/>
    <property type="match status" value="1"/>
</dbReference>
<sequence length="353" mass="41275">MASFLMLFPYSRYLQASTMVDRCYLEYFIYRYLQASTMVDRCYLEYFIYRYLQASTLVDQCNLEYFLDENKQIIFKTFKLVKPGEKLICHFHRRSESTKENSSLTCCDCNIKFDSDILFTKHKLIFHTFGFGKFKSQCSLCKKIFPSSAKLREHCLSEHDGSGAYRCKECGKEFLKKKFLELHVKRMHEEVTEKFTCDFCGKAFINKSELGRHRTSHDSPTHKCQTCGRMFKSNLILRRHQNVHNPDKKYTCQFCGKGFISSNILKVHLLTHSKQRPFQCTESGCDAAYTTKQLLQFHYKKTHNYTAENMPEISRSLPYTMEAYAERADDSLLDSQTKASTEETKSSSSQLGT</sequence>
<keyword evidence="6" id="KW-0805">Transcription regulation</keyword>
<accession>A0AA88XPJ5</accession>
<dbReference type="Gene3D" id="3.30.160.60">
    <property type="entry name" value="Classic Zinc Finger"/>
    <property type="match status" value="5"/>
</dbReference>
<keyword evidence="4 10" id="KW-0863">Zinc-finger</keyword>
<comment type="caution">
    <text evidence="13">The sequence shown here is derived from an EMBL/GenBank/DDBJ whole genome shotgun (WGS) entry which is preliminary data.</text>
</comment>
<dbReference type="InterPro" id="IPR036236">
    <property type="entry name" value="Znf_C2H2_sf"/>
</dbReference>
<evidence type="ECO:0000256" key="6">
    <source>
        <dbReference type="ARBA" id="ARBA00023015"/>
    </source>
</evidence>
<dbReference type="GO" id="GO:0005634">
    <property type="term" value="C:nucleus"/>
    <property type="evidence" value="ECO:0007669"/>
    <property type="project" value="UniProtKB-SubCell"/>
</dbReference>
<gene>
    <name evidence="13" type="ORF">FSP39_024128</name>
</gene>
<dbReference type="SMART" id="SM00355">
    <property type="entry name" value="ZnF_C2H2"/>
    <property type="match status" value="7"/>
</dbReference>
<evidence type="ECO:0000256" key="7">
    <source>
        <dbReference type="ARBA" id="ARBA00023125"/>
    </source>
</evidence>
<feature type="domain" description="C2H2-type" evidence="12">
    <location>
        <begin position="195"/>
        <end position="222"/>
    </location>
</feature>
<dbReference type="PANTHER" id="PTHR24379:SF127">
    <property type="entry name" value="BLOODY FINGERS-RELATED"/>
    <property type="match status" value="1"/>
</dbReference>
<dbReference type="GO" id="GO:0008270">
    <property type="term" value="F:zinc ion binding"/>
    <property type="evidence" value="ECO:0007669"/>
    <property type="project" value="UniProtKB-KW"/>
</dbReference>